<evidence type="ECO:0000313" key="3">
    <source>
        <dbReference type="Proteomes" id="UP000231019"/>
    </source>
</evidence>
<feature type="compositionally biased region" description="Acidic residues" evidence="1">
    <location>
        <begin position="200"/>
        <end position="209"/>
    </location>
</feature>
<sequence>MLRFFKIPPDENNPGFTGNRLHQYIQSRSVQDMAKMASEINPDVKQMIGMNVQALLGYLPGSDFTTTISASKENMQSLLASAMLTGYFLHAMENRMLMEDVFKQEENDSIQSSLEEVEQLLKSPAELFPFAEETSETETLQAEKKGRFLNGDELREEIENAEEADIQIEINAASMDLPALLEELQSLPFTQNASSLPEEPLSEPENTDS</sequence>
<comment type="caution">
    <text evidence="2">The sequence shown here is derived from an EMBL/GenBank/DDBJ whole genome shotgun (WGS) entry which is preliminary data.</text>
</comment>
<dbReference type="Proteomes" id="UP000231019">
    <property type="component" value="Unassembled WGS sequence"/>
</dbReference>
<reference evidence="2 3" key="1">
    <citation type="submission" date="2017-09" db="EMBL/GenBank/DDBJ databases">
        <title>Depth-based differentiation of microbial function through sediment-hosted aquifers and enrichment of novel symbionts in the deep terrestrial subsurface.</title>
        <authorList>
            <person name="Probst A.J."/>
            <person name="Ladd B."/>
            <person name="Jarett J.K."/>
            <person name="Geller-Mcgrath D.E."/>
            <person name="Sieber C.M."/>
            <person name="Emerson J.B."/>
            <person name="Anantharaman K."/>
            <person name="Thomas B.C."/>
            <person name="Malmstrom R."/>
            <person name="Stieglmeier M."/>
            <person name="Klingl A."/>
            <person name="Woyke T."/>
            <person name="Ryan C.M."/>
            <person name="Banfield J.F."/>
        </authorList>
    </citation>
    <scope>NUCLEOTIDE SEQUENCE [LARGE SCALE GENOMIC DNA]</scope>
    <source>
        <strain evidence="2">CG17_big_fil_post_rev_8_21_14_2_50_48_46</strain>
    </source>
</reference>
<dbReference type="InterPro" id="IPR008479">
    <property type="entry name" value="DUF760"/>
</dbReference>
<dbReference type="PANTHER" id="PTHR33598:SF4">
    <property type="entry name" value="OS02G0833400 PROTEIN"/>
    <property type="match status" value="1"/>
</dbReference>
<evidence type="ECO:0000313" key="2">
    <source>
        <dbReference type="EMBL" id="PIW19043.1"/>
    </source>
</evidence>
<proteinExistence type="predicted"/>
<gene>
    <name evidence="2" type="ORF">COW36_02725</name>
</gene>
<dbReference type="AlphaFoldDB" id="A0A2M7GA65"/>
<protein>
    <recommendedName>
        <fullName evidence="4">DUF760 domain-containing protein</fullName>
    </recommendedName>
</protein>
<dbReference type="PANTHER" id="PTHR33598">
    <property type="entry name" value="OS02G0833400 PROTEIN"/>
    <property type="match status" value="1"/>
</dbReference>
<accession>A0A2M7GA65</accession>
<evidence type="ECO:0008006" key="4">
    <source>
        <dbReference type="Google" id="ProtNLM"/>
    </source>
</evidence>
<dbReference type="EMBL" id="PFFQ01000006">
    <property type="protein sequence ID" value="PIW19043.1"/>
    <property type="molecule type" value="Genomic_DNA"/>
</dbReference>
<evidence type="ECO:0000256" key="1">
    <source>
        <dbReference type="SAM" id="MobiDB-lite"/>
    </source>
</evidence>
<organism evidence="2 3">
    <name type="scientific">bacterium (Candidatus Blackallbacteria) CG17_big_fil_post_rev_8_21_14_2_50_48_46</name>
    <dbReference type="NCBI Taxonomy" id="2014261"/>
    <lineage>
        <taxon>Bacteria</taxon>
        <taxon>Candidatus Blackallbacteria</taxon>
    </lineage>
</organism>
<name>A0A2M7GA65_9BACT</name>
<dbReference type="Pfam" id="PF05542">
    <property type="entry name" value="DUF760"/>
    <property type="match status" value="1"/>
</dbReference>
<feature type="region of interest" description="Disordered" evidence="1">
    <location>
        <begin position="188"/>
        <end position="209"/>
    </location>
</feature>